<evidence type="ECO:0000256" key="1">
    <source>
        <dbReference type="SAM" id="MobiDB-lite"/>
    </source>
</evidence>
<sequence length="944" mass="102008">MTNRVRFQVGSPSDFCMLESCRMVPLVAGFSRGSPVSPYPFIPTLLNTHSRLSRPRCQKPPKSPHSLEALKFYQHTHISLDIPPRRYAISPLRSKTSNSLSQETWRTSSLVRGFLLGIPVTNAVAFPSCPISTSFTVVGTENFSCQLRSFFDSGQRHDKSTTRLVRRSDEALAVRVIVARIAPSLLVLGRAAGSPPPWRSISRPRVLTPSGAANRRTKPPAAGGLKSPWQKGRQFALPNHWAGTQPADRYPPSQPPRRYPNKAASVGCPPADKSSNGLRSTPKTQLLRLTFHLYESASPTECHPSCATPFTPQAGRGSHTWELCRTMPLVDRFSRGSPASSVLAFQGTALLVTLLENVFSPPWEVTPTVRKKRGWGGGGWEGEERVGGSKQRNVCFTSRELKREVQLFVIGCRRRNNSHGAGTIAVERGANCFVLRRESSCAAGMITDNLRDSFVIGGEGEGALPLPRRGGLKLFPFTRSAIVRRDKHFPFAFTSPSLAHASNGGGAVDIARWRHVQIKPSCRSARKLPGSDWRAAPRRRRPYRPVNLLIQGIAGSALGRGADCQRRVATAFVSTAGVNPLVFAFGIVGDVTIGGWVSSAVSRFPMVAFSSSTGVGPEDELWRAQLGRRGFSRHGAGCASGRAGRGPALQGSHPPPPWMTSVHPRARGRACTCACDGRRPFQPLLHATSPPRRGQHLHHFPSPPHDPNTLTRPLTPELSKLRGSIVCGRGSECYSGGLCVAADSEMTPPDTLTCGVCQKPFALADIVKFIQHKVVACNKENYSQQVRVGADDSDEGEAGGVGVLTPLGVVNARRPSISAPISGRKAGGGRPVCTPPPPPCSPRLLPEDPPPPSSTPKRRAGSASPASKESGASGHDLSLRRTIWRVQMQRNEDGKGNGKALRRPIRPILRENPYEVAPGIELVAVTVTAGDYVCAVVTECCDRK</sequence>
<dbReference type="EMBL" id="JARBHB010000006">
    <property type="protein sequence ID" value="KAJ8881870.1"/>
    <property type="molecule type" value="Genomic_DNA"/>
</dbReference>
<evidence type="ECO:0000313" key="3">
    <source>
        <dbReference type="EMBL" id="KAJ8881870.1"/>
    </source>
</evidence>
<dbReference type="InterPro" id="IPR057448">
    <property type="entry name" value="BCL-11A_Znf_CCHC"/>
</dbReference>
<feature type="region of interest" description="Disordered" evidence="1">
    <location>
        <begin position="690"/>
        <end position="710"/>
    </location>
</feature>
<proteinExistence type="predicted"/>
<accession>A0ABQ9HC70</accession>
<feature type="compositionally biased region" description="Low complexity" evidence="1">
    <location>
        <begin position="636"/>
        <end position="646"/>
    </location>
</feature>
<feature type="region of interest" description="Disordered" evidence="1">
    <location>
        <begin position="636"/>
        <end position="656"/>
    </location>
</feature>
<keyword evidence="4" id="KW-1185">Reference proteome</keyword>
<feature type="region of interest" description="Disordered" evidence="1">
    <location>
        <begin position="192"/>
        <end position="281"/>
    </location>
</feature>
<gene>
    <name evidence="3" type="ORF">PR048_018356</name>
</gene>
<dbReference type="Pfam" id="PF25491">
    <property type="entry name" value="CCHC_BCL-11A"/>
    <property type="match status" value="1"/>
</dbReference>
<feature type="region of interest" description="Disordered" evidence="1">
    <location>
        <begin position="815"/>
        <end position="879"/>
    </location>
</feature>
<feature type="domain" description="BCL-11A-like CCHC zinc finger" evidence="2">
    <location>
        <begin position="751"/>
        <end position="778"/>
    </location>
</feature>
<organism evidence="3 4">
    <name type="scientific">Dryococelus australis</name>
    <dbReference type="NCBI Taxonomy" id="614101"/>
    <lineage>
        <taxon>Eukaryota</taxon>
        <taxon>Metazoa</taxon>
        <taxon>Ecdysozoa</taxon>
        <taxon>Arthropoda</taxon>
        <taxon>Hexapoda</taxon>
        <taxon>Insecta</taxon>
        <taxon>Pterygota</taxon>
        <taxon>Neoptera</taxon>
        <taxon>Polyneoptera</taxon>
        <taxon>Phasmatodea</taxon>
        <taxon>Verophasmatodea</taxon>
        <taxon>Anareolatae</taxon>
        <taxon>Phasmatidae</taxon>
        <taxon>Eurycanthinae</taxon>
        <taxon>Dryococelus</taxon>
    </lineage>
</organism>
<reference evidence="3 4" key="1">
    <citation type="submission" date="2023-02" db="EMBL/GenBank/DDBJ databases">
        <title>LHISI_Scaffold_Assembly.</title>
        <authorList>
            <person name="Stuart O.P."/>
            <person name="Cleave R."/>
            <person name="Magrath M.J.L."/>
            <person name="Mikheyev A.S."/>
        </authorList>
    </citation>
    <scope>NUCLEOTIDE SEQUENCE [LARGE SCALE GENOMIC DNA]</scope>
    <source>
        <strain evidence="3">Daus_M_001</strain>
        <tissue evidence="3">Leg muscle</tissue>
    </source>
</reference>
<protein>
    <recommendedName>
        <fullName evidence="2">BCL-11A-like CCHC zinc finger domain-containing protein</fullName>
    </recommendedName>
</protein>
<evidence type="ECO:0000313" key="4">
    <source>
        <dbReference type="Proteomes" id="UP001159363"/>
    </source>
</evidence>
<dbReference type="Proteomes" id="UP001159363">
    <property type="component" value="Chromosome 5"/>
</dbReference>
<evidence type="ECO:0000259" key="2">
    <source>
        <dbReference type="Pfam" id="PF25491"/>
    </source>
</evidence>
<name>A0ABQ9HC70_9NEOP</name>
<comment type="caution">
    <text evidence="3">The sequence shown here is derived from an EMBL/GenBank/DDBJ whole genome shotgun (WGS) entry which is preliminary data.</text>
</comment>
<feature type="compositionally biased region" description="Pro residues" evidence="1">
    <location>
        <begin position="833"/>
        <end position="854"/>
    </location>
</feature>